<comment type="catalytic activity">
    <reaction evidence="13">
        <text>L-serine = D-serine</text>
        <dbReference type="Rhea" id="RHEA:10980"/>
        <dbReference type="ChEBI" id="CHEBI:33384"/>
        <dbReference type="ChEBI" id="CHEBI:35247"/>
        <dbReference type="EC" id="5.1.1.18"/>
    </reaction>
</comment>
<keyword evidence="23" id="KW-1185">Reference proteome</keyword>
<dbReference type="Proteomes" id="UP001347796">
    <property type="component" value="Unassembled WGS sequence"/>
</dbReference>
<evidence type="ECO:0000256" key="10">
    <source>
        <dbReference type="ARBA" id="ARBA00031418"/>
    </source>
</evidence>
<dbReference type="GO" id="GO:0008721">
    <property type="term" value="F:D-serine ammonia-lyase activity"/>
    <property type="evidence" value="ECO:0007669"/>
    <property type="project" value="UniProtKB-EC"/>
</dbReference>
<dbReference type="GO" id="GO:0018114">
    <property type="term" value="F:threonine racemase activity"/>
    <property type="evidence" value="ECO:0007669"/>
    <property type="project" value="TreeGrafter"/>
</dbReference>
<dbReference type="InterPro" id="IPR000634">
    <property type="entry name" value="Ser/Thr_deHydtase_PyrdxlP-BS"/>
</dbReference>
<dbReference type="GO" id="GO:0006563">
    <property type="term" value="P:L-serine metabolic process"/>
    <property type="evidence" value="ECO:0007669"/>
    <property type="project" value="UniProtKB-ARBA"/>
</dbReference>
<protein>
    <recommendedName>
        <fullName evidence="17">Serine racemase</fullName>
        <ecNumber evidence="6">4.3.1.17</ecNumber>
        <ecNumber evidence="15">4.3.1.18</ecNumber>
        <ecNumber evidence="16">5.1.1.18</ecNumber>
    </recommendedName>
    <alternativeName>
        <fullName evidence="18">D-serine ammonia-lyase</fullName>
    </alternativeName>
    <alternativeName>
        <fullName evidence="20">D-serine dehydratase</fullName>
    </alternativeName>
    <alternativeName>
        <fullName evidence="19">L-serine ammonia-lyase</fullName>
    </alternativeName>
    <alternativeName>
        <fullName evidence="10">L-serine dehydratase</fullName>
    </alternativeName>
</protein>
<evidence type="ECO:0000256" key="5">
    <source>
        <dbReference type="ARBA" id="ARBA00010869"/>
    </source>
</evidence>
<dbReference type="EC" id="4.3.1.17" evidence="6"/>
<comment type="cofactor">
    <cofactor evidence="1">
        <name>Ca(2+)</name>
        <dbReference type="ChEBI" id="CHEBI:29108"/>
    </cofactor>
</comment>
<dbReference type="GO" id="GO:0030378">
    <property type="term" value="F:serine racemase activity"/>
    <property type="evidence" value="ECO:0007669"/>
    <property type="project" value="UniProtKB-EC"/>
</dbReference>
<dbReference type="GO" id="GO:0070179">
    <property type="term" value="P:D-serine biosynthetic process"/>
    <property type="evidence" value="ECO:0007669"/>
    <property type="project" value="TreeGrafter"/>
</dbReference>
<dbReference type="GO" id="GO:0000287">
    <property type="term" value="F:magnesium ion binding"/>
    <property type="evidence" value="ECO:0007669"/>
    <property type="project" value="TreeGrafter"/>
</dbReference>
<name>A0AAN8Q0Z9_PATCE</name>
<proteinExistence type="inferred from homology"/>
<evidence type="ECO:0000256" key="9">
    <source>
        <dbReference type="ARBA" id="ARBA00023239"/>
    </source>
</evidence>
<dbReference type="GO" id="GO:0005524">
    <property type="term" value="F:ATP binding"/>
    <property type="evidence" value="ECO:0007669"/>
    <property type="project" value="TreeGrafter"/>
</dbReference>
<evidence type="ECO:0000256" key="14">
    <source>
        <dbReference type="ARBA" id="ARBA00056426"/>
    </source>
</evidence>
<comment type="cofactor">
    <cofactor evidence="2">
        <name>pyridoxal 5'-phosphate</name>
        <dbReference type="ChEBI" id="CHEBI:597326"/>
    </cofactor>
</comment>
<evidence type="ECO:0000256" key="7">
    <source>
        <dbReference type="ARBA" id="ARBA00022842"/>
    </source>
</evidence>
<keyword evidence="8" id="KW-0663">Pyridoxal phosphate</keyword>
<evidence type="ECO:0000256" key="15">
    <source>
        <dbReference type="ARBA" id="ARBA00066349"/>
    </source>
</evidence>
<evidence type="ECO:0000256" key="19">
    <source>
        <dbReference type="ARBA" id="ARBA00081060"/>
    </source>
</evidence>
<evidence type="ECO:0000256" key="16">
    <source>
        <dbReference type="ARBA" id="ARBA00066592"/>
    </source>
</evidence>
<evidence type="ECO:0000256" key="8">
    <source>
        <dbReference type="ARBA" id="ARBA00022898"/>
    </source>
</evidence>
<dbReference type="AlphaFoldDB" id="A0AAN8Q0Z9"/>
<evidence type="ECO:0000256" key="11">
    <source>
        <dbReference type="ARBA" id="ARBA00049406"/>
    </source>
</evidence>
<dbReference type="EC" id="4.3.1.18" evidence="15"/>
<dbReference type="GO" id="GO:0003941">
    <property type="term" value="F:L-serine ammonia-lyase activity"/>
    <property type="evidence" value="ECO:0007669"/>
    <property type="project" value="UniProtKB-EC"/>
</dbReference>
<keyword evidence="9" id="KW-0456">Lyase</keyword>
<evidence type="ECO:0000313" key="22">
    <source>
        <dbReference type="EMBL" id="KAK6192723.1"/>
    </source>
</evidence>
<comment type="cofactor">
    <cofactor evidence="3">
        <name>Mn(2+)</name>
        <dbReference type="ChEBI" id="CHEBI:29035"/>
    </cofactor>
</comment>
<evidence type="ECO:0000256" key="18">
    <source>
        <dbReference type="ARBA" id="ARBA00076108"/>
    </source>
</evidence>
<comment type="similarity">
    <text evidence="5">Belongs to the serine/threonine dehydratase family.</text>
</comment>
<dbReference type="PROSITE" id="PS00165">
    <property type="entry name" value="DEHYDRATASE_SER_THR"/>
    <property type="match status" value="1"/>
</dbReference>
<dbReference type="PANTHER" id="PTHR43050:SF1">
    <property type="entry name" value="SERINE RACEMASE"/>
    <property type="match status" value="1"/>
</dbReference>
<keyword evidence="7" id="KW-0460">Magnesium</keyword>
<accession>A0AAN8Q0Z9</accession>
<dbReference type="InterPro" id="IPR001926">
    <property type="entry name" value="TrpB-like_PALP"/>
</dbReference>
<gene>
    <name evidence="22" type="ORF">SNE40_004147</name>
</gene>
<evidence type="ECO:0000256" key="6">
    <source>
        <dbReference type="ARBA" id="ARBA00012093"/>
    </source>
</evidence>
<organism evidence="22 23">
    <name type="scientific">Patella caerulea</name>
    <name type="common">Rayed Mediterranean limpet</name>
    <dbReference type="NCBI Taxonomy" id="87958"/>
    <lineage>
        <taxon>Eukaryota</taxon>
        <taxon>Metazoa</taxon>
        <taxon>Spiralia</taxon>
        <taxon>Lophotrochozoa</taxon>
        <taxon>Mollusca</taxon>
        <taxon>Gastropoda</taxon>
        <taxon>Patellogastropoda</taxon>
        <taxon>Patelloidea</taxon>
        <taxon>Patellidae</taxon>
        <taxon>Patella</taxon>
    </lineage>
</organism>
<evidence type="ECO:0000256" key="4">
    <source>
        <dbReference type="ARBA" id="ARBA00001946"/>
    </source>
</evidence>
<dbReference type="Pfam" id="PF00291">
    <property type="entry name" value="PALP"/>
    <property type="match status" value="1"/>
</dbReference>
<evidence type="ECO:0000256" key="13">
    <source>
        <dbReference type="ARBA" id="ARBA00051769"/>
    </source>
</evidence>
<evidence type="ECO:0000256" key="20">
    <source>
        <dbReference type="ARBA" id="ARBA00081761"/>
    </source>
</evidence>
<dbReference type="InterPro" id="IPR036052">
    <property type="entry name" value="TrpB-like_PALP_sf"/>
</dbReference>
<dbReference type="SUPFAM" id="SSF53686">
    <property type="entry name" value="Tryptophan synthase beta subunit-like PLP-dependent enzymes"/>
    <property type="match status" value="1"/>
</dbReference>
<dbReference type="FunFam" id="3.40.50.1100:FF:000041">
    <property type="entry name" value="Threonine ammonia-lyase, variant"/>
    <property type="match status" value="1"/>
</dbReference>
<comment type="function">
    <text evidence="14">Catalyzes the synthesis of D-serine from L-serine. D-serine is a key coagonist with glutamate at NMDA receptors. Has dehydratase activity towards both L-serine and D-serine.</text>
</comment>
<dbReference type="EMBL" id="JAZGQO010000002">
    <property type="protein sequence ID" value="KAK6192723.1"/>
    <property type="molecule type" value="Genomic_DNA"/>
</dbReference>
<comment type="catalytic activity">
    <reaction evidence="11">
        <text>L-serine = pyruvate + NH4(+)</text>
        <dbReference type="Rhea" id="RHEA:19169"/>
        <dbReference type="ChEBI" id="CHEBI:15361"/>
        <dbReference type="ChEBI" id="CHEBI:28938"/>
        <dbReference type="ChEBI" id="CHEBI:33384"/>
        <dbReference type="EC" id="4.3.1.17"/>
    </reaction>
</comment>
<comment type="cofactor">
    <cofactor evidence="4">
        <name>Mg(2+)</name>
        <dbReference type="ChEBI" id="CHEBI:18420"/>
    </cofactor>
</comment>
<evidence type="ECO:0000256" key="12">
    <source>
        <dbReference type="ARBA" id="ARBA00050422"/>
    </source>
</evidence>
<evidence type="ECO:0000313" key="23">
    <source>
        <dbReference type="Proteomes" id="UP001347796"/>
    </source>
</evidence>
<sequence length="205" mass="21888">MATKLAVNFGDVTDACRRISNFIHKTPIFTNNKINELTGRNIYFKAENLQKTGSFKARGAINSILKLKAENSSVAGVVTHSSGNHGQATAWASRSTGLPCSIVVPKYSPAVKMAAIKEYGAELIQCGPLPTDRMAACEKVAQEKNYEIIPPFDHNDVIAGQGTIAMEFLEQVPDLDAILVPISGGGMISGIAIAAKHIKHGIKGK</sequence>
<dbReference type="GO" id="GO:0030170">
    <property type="term" value="F:pyridoxal phosphate binding"/>
    <property type="evidence" value="ECO:0007669"/>
    <property type="project" value="InterPro"/>
</dbReference>
<feature type="domain" description="Tryptophan synthase beta chain-like PALP" evidence="21">
    <location>
        <begin position="19"/>
        <end position="199"/>
    </location>
</feature>
<comment type="caution">
    <text evidence="22">The sequence shown here is derived from an EMBL/GenBank/DDBJ whole genome shotgun (WGS) entry which is preliminary data.</text>
</comment>
<evidence type="ECO:0000259" key="21">
    <source>
        <dbReference type="Pfam" id="PF00291"/>
    </source>
</evidence>
<reference evidence="22 23" key="1">
    <citation type="submission" date="2024-01" db="EMBL/GenBank/DDBJ databases">
        <title>The genome of the rayed Mediterranean limpet Patella caerulea (Linnaeus, 1758).</title>
        <authorList>
            <person name="Anh-Thu Weber A."/>
            <person name="Halstead-Nussloch G."/>
        </authorList>
    </citation>
    <scope>NUCLEOTIDE SEQUENCE [LARGE SCALE GENOMIC DNA]</scope>
    <source>
        <strain evidence="22">AATW-2023a</strain>
        <tissue evidence="22">Whole specimen</tissue>
    </source>
</reference>
<dbReference type="Gene3D" id="3.40.50.1100">
    <property type="match status" value="2"/>
</dbReference>
<comment type="catalytic activity">
    <reaction evidence="12">
        <text>D-serine = pyruvate + NH4(+)</text>
        <dbReference type="Rhea" id="RHEA:13977"/>
        <dbReference type="ChEBI" id="CHEBI:15361"/>
        <dbReference type="ChEBI" id="CHEBI:28938"/>
        <dbReference type="ChEBI" id="CHEBI:35247"/>
        <dbReference type="EC" id="4.3.1.18"/>
    </reaction>
</comment>
<evidence type="ECO:0000256" key="1">
    <source>
        <dbReference type="ARBA" id="ARBA00001913"/>
    </source>
</evidence>
<evidence type="ECO:0000256" key="17">
    <source>
        <dbReference type="ARBA" id="ARBA00070760"/>
    </source>
</evidence>
<evidence type="ECO:0000256" key="2">
    <source>
        <dbReference type="ARBA" id="ARBA00001933"/>
    </source>
</evidence>
<dbReference type="EC" id="5.1.1.18" evidence="16"/>
<dbReference type="PANTHER" id="PTHR43050">
    <property type="entry name" value="SERINE / THREONINE RACEMASE FAMILY MEMBER"/>
    <property type="match status" value="1"/>
</dbReference>
<evidence type="ECO:0000256" key="3">
    <source>
        <dbReference type="ARBA" id="ARBA00001936"/>
    </source>
</evidence>